<dbReference type="OMA" id="KAMSIPW"/>
<dbReference type="eggNOG" id="ENOG502SAH5">
    <property type="taxonomic scope" value="Eukaryota"/>
</dbReference>
<evidence type="ECO:0000256" key="1">
    <source>
        <dbReference type="ARBA" id="ARBA00004123"/>
    </source>
</evidence>
<comment type="subcellular location">
    <subcellularLocation>
        <location evidence="1">Nucleus</location>
    </subcellularLocation>
</comment>
<evidence type="ECO:0000256" key="6">
    <source>
        <dbReference type="ARBA" id="ARBA00023242"/>
    </source>
</evidence>
<evidence type="ECO:0000313" key="10">
    <source>
        <dbReference type="EMBL" id="EME47889.1"/>
    </source>
</evidence>
<organism evidence="10 11">
    <name type="scientific">Dothistroma septosporum (strain NZE10 / CBS 128990)</name>
    <name type="common">Red band needle blight fungus</name>
    <name type="synonym">Mycosphaerella pini</name>
    <dbReference type="NCBI Taxonomy" id="675120"/>
    <lineage>
        <taxon>Eukaryota</taxon>
        <taxon>Fungi</taxon>
        <taxon>Dikarya</taxon>
        <taxon>Ascomycota</taxon>
        <taxon>Pezizomycotina</taxon>
        <taxon>Dothideomycetes</taxon>
        <taxon>Dothideomycetidae</taxon>
        <taxon>Mycosphaerellales</taxon>
        <taxon>Mycosphaerellaceae</taxon>
        <taxon>Dothistroma</taxon>
    </lineage>
</organism>
<keyword evidence="5" id="KW-0862">Zinc</keyword>
<keyword evidence="11" id="KW-1185">Reference proteome</keyword>
<dbReference type="PANTHER" id="PTHR24406">
    <property type="entry name" value="TRANSCRIPTIONAL REPRESSOR CTCFL-RELATED"/>
    <property type="match status" value="1"/>
</dbReference>
<keyword evidence="6" id="KW-0539">Nucleus</keyword>
<dbReference type="Gene3D" id="3.30.160.60">
    <property type="entry name" value="Classic Zinc Finger"/>
    <property type="match status" value="2"/>
</dbReference>
<dbReference type="GO" id="GO:0005634">
    <property type="term" value="C:nucleus"/>
    <property type="evidence" value="ECO:0007669"/>
    <property type="project" value="UniProtKB-SubCell"/>
</dbReference>
<dbReference type="EMBL" id="KB446536">
    <property type="protein sequence ID" value="EME47889.1"/>
    <property type="molecule type" value="Genomic_DNA"/>
</dbReference>
<dbReference type="SMART" id="SM00355">
    <property type="entry name" value="ZnF_C2H2"/>
    <property type="match status" value="5"/>
</dbReference>
<dbReference type="Proteomes" id="UP000016933">
    <property type="component" value="Unassembled WGS sequence"/>
</dbReference>
<evidence type="ECO:0000256" key="4">
    <source>
        <dbReference type="ARBA" id="ARBA00022771"/>
    </source>
</evidence>
<keyword evidence="3" id="KW-0677">Repeat</keyword>
<protein>
    <recommendedName>
        <fullName evidence="9">C2H2-type domain-containing protein</fullName>
    </recommendedName>
</protein>
<gene>
    <name evidence="10" type="ORF">DOTSEDRAFT_69724</name>
</gene>
<evidence type="ECO:0000313" key="11">
    <source>
        <dbReference type="Proteomes" id="UP000016933"/>
    </source>
</evidence>
<dbReference type="GO" id="GO:0008270">
    <property type="term" value="F:zinc ion binding"/>
    <property type="evidence" value="ECO:0007669"/>
    <property type="project" value="UniProtKB-KW"/>
</dbReference>
<evidence type="ECO:0000256" key="8">
    <source>
        <dbReference type="SAM" id="MobiDB-lite"/>
    </source>
</evidence>
<name>N1Q079_DOTSN</name>
<evidence type="ECO:0000256" key="2">
    <source>
        <dbReference type="ARBA" id="ARBA00022723"/>
    </source>
</evidence>
<sequence length="535" mass="60803">MVGNPLYDLRSESDKAAASYARTQTYQERYIVKCDYPYLECDKLFKTEKEMKQHKHKEPDHFYCSKCEKLDNKKRDDGIKAGITYPPKKPAQFDFEDWDAFSVHKVDAMAPFVEGRQKPTDDNPPPHITCEFCGEDFKSFGGRKRHRADMHPADQGVECPGCKQRFVRAHTMIRHIEHNQCPNIRPLEFYREISQKKIVRQFMHAPRKLMDNLEANKAPMQKYLGQIGPSHDDEDADPYDQDEGGVSLLDQADEAQMGGYKPLVPATDLIDLHHRGTLIPSANAECWPRLPGQGSLELQASMRSISISSKAQKHQQDTQAAEPRVRRDSAIKSCDNEFAKSKPTTTSAWTSKTSEKLFPYSKEPKSDIKAGDWSGVLAQKEARAVVDNTTSPWKSRWWDPTSADYNVEIFYNNMAGGYLCPFESCENDNLRFDSPSELHVHMAHAHIRQVFGCPSCHKRFYSPSSLVAHAESTRKCYVRDSAKFRGFIDEITGGFLKVKDVPVPKIYHTDAVIKKGPQVQGVKEFSWSGQNPATS</sequence>
<evidence type="ECO:0000259" key="9">
    <source>
        <dbReference type="PROSITE" id="PS50157"/>
    </source>
</evidence>
<dbReference type="PROSITE" id="PS00028">
    <property type="entry name" value="ZINC_FINGER_C2H2_1"/>
    <property type="match status" value="1"/>
</dbReference>
<reference evidence="10 11" key="2">
    <citation type="journal article" date="2012" name="PLoS Pathog.">
        <title>Diverse lifestyles and strategies of plant pathogenesis encoded in the genomes of eighteen Dothideomycetes fungi.</title>
        <authorList>
            <person name="Ohm R.A."/>
            <person name="Feau N."/>
            <person name="Henrissat B."/>
            <person name="Schoch C.L."/>
            <person name="Horwitz B.A."/>
            <person name="Barry K.W."/>
            <person name="Condon B.J."/>
            <person name="Copeland A.C."/>
            <person name="Dhillon B."/>
            <person name="Glaser F."/>
            <person name="Hesse C.N."/>
            <person name="Kosti I."/>
            <person name="LaButti K."/>
            <person name="Lindquist E.A."/>
            <person name="Lucas S."/>
            <person name="Salamov A.A."/>
            <person name="Bradshaw R.E."/>
            <person name="Ciuffetti L."/>
            <person name="Hamelin R.C."/>
            <person name="Kema G.H.J."/>
            <person name="Lawrence C."/>
            <person name="Scott J.A."/>
            <person name="Spatafora J.W."/>
            <person name="Turgeon B.G."/>
            <person name="de Wit P.J.G.M."/>
            <person name="Zhong S."/>
            <person name="Goodwin S.B."/>
            <person name="Grigoriev I.V."/>
        </authorList>
    </citation>
    <scope>NUCLEOTIDE SEQUENCE [LARGE SCALE GENOMIC DNA]</scope>
    <source>
        <strain evidence="11">NZE10 / CBS 128990</strain>
    </source>
</reference>
<dbReference type="OrthoDB" id="8117402at2759"/>
<dbReference type="InterPro" id="IPR050888">
    <property type="entry name" value="ZnF_C2H2-type_TF"/>
</dbReference>
<keyword evidence="2" id="KW-0479">Metal-binding</keyword>
<evidence type="ECO:0000256" key="3">
    <source>
        <dbReference type="ARBA" id="ARBA00022737"/>
    </source>
</evidence>
<proteinExistence type="predicted"/>
<evidence type="ECO:0000256" key="5">
    <source>
        <dbReference type="ARBA" id="ARBA00022833"/>
    </source>
</evidence>
<feature type="domain" description="C2H2-type" evidence="9">
    <location>
        <begin position="128"/>
        <end position="156"/>
    </location>
</feature>
<reference evidence="11" key="1">
    <citation type="journal article" date="2012" name="PLoS Genet.">
        <title>The genomes of the fungal plant pathogens Cladosporium fulvum and Dothistroma septosporum reveal adaptation to different hosts and lifestyles but also signatures of common ancestry.</title>
        <authorList>
            <person name="de Wit P.J.G.M."/>
            <person name="van der Burgt A."/>
            <person name="Oekmen B."/>
            <person name="Stergiopoulos I."/>
            <person name="Abd-Elsalam K.A."/>
            <person name="Aerts A.L."/>
            <person name="Bahkali A.H."/>
            <person name="Beenen H.G."/>
            <person name="Chettri P."/>
            <person name="Cox M.P."/>
            <person name="Datema E."/>
            <person name="de Vries R.P."/>
            <person name="Dhillon B."/>
            <person name="Ganley A.R."/>
            <person name="Griffiths S.A."/>
            <person name="Guo Y."/>
            <person name="Hamelin R.C."/>
            <person name="Henrissat B."/>
            <person name="Kabir M.S."/>
            <person name="Jashni M.K."/>
            <person name="Kema G."/>
            <person name="Klaubauf S."/>
            <person name="Lapidus A."/>
            <person name="Levasseur A."/>
            <person name="Lindquist E."/>
            <person name="Mehrabi R."/>
            <person name="Ohm R.A."/>
            <person name="Owen T.J."/>
            <person name="Salamov A."/>
            <person name="Schwelm A."/>
            <person name="Schijlen E."/>
            <person name="Sun H."/>
            <person name="van den Burg H.A."/>
            <person name="van Ham R.C.H.J."/>
            <person name="Zhang S."/>
            <person name="Goodwin S.B."/>
            <person name="Grigoriev I.V."/>
            <person name="Collemare J."/>
            <person name="Bradshaw R.E."/>
        </authorList>
    </citation>
    <scope>NUCLEOTIDE SEQUENCE [LARGE SCALE GENOMIC DNA]</scope>
    <source>
        <strain evidence="11">NZE10 / CBS 128990</strain>
    </source>
</reference>
<dbReference type="HOGENOM" id="CLU_031491_2_0_1"/>
<dbReference type="AlphaFoldDB" id="N1Q079"/>
<dbReference type="STRING" id="675120.N1Q079"/>
<dbReference type="InterPro" id="IPR013087">
    <property type="entry name" value="Znf_C2H2_type"/>
</dbReference>
<dbReference type="InterPro" id="IPR036236">
    <property type="entry name" value="Znf_C2H2_sf"/>
</dbReference>
<accession>N1Q079</accession>
<keyword evidence="4 7" id="KW-0863">Zinc-finger</keyword>
<dbReference type="SUPFAM" id="SSF57667">
    <property type="entry name" value="beta-beta-alpha zinc fingers"/>
    <property type="match status" value="1"/>
</dbReference>
<feature type="region of interest" description="Disordered" evidence="8">
    <location>
        <begin position="306"/>
        <end position="327"/>
    </location>
</feature>
<dbReference type="PROSITE" id="PS50157">
    <property type="entry name" value="ZINC_FINGER_C2H2_2"/>
    <property type="match status" value="1"/>
</dbReference>
<evidence type="ECO:0000256" key="7">
    <source>
        <dbReference type="PROSITE-ProRule" id="PRU00042"/>
    </source>
</evidence>